<dbReference type="Proteomes" id="UP000694844">
    <property type="component" value="Chromosome 5"/>
</dbReference>
<evidence type="ECO:0000313" key="3">
    <source>
        <dbReference type="RefSeq" id="XP_022335374.1"/>
    </source>
</evidence>
<keyword evidence="1" id="KW-0732">Signal</keyword>
<accession>A0A8B8E6R0</accession>
<gene>
    <name evidence="3" type="primary">LOC111132032</name>
</gene>
<organism evidence="2 3">
    <name type="scientific">Crassostrea virginica</name>
    <name type="common">Eastern oyster</name>
    <dbReference type="NCBI Taxonomy" id="6565"/>
    <lineage>
        <taxon>Eukaryota</taxon>
        <taxon>Metazoa</taxon>
        <taxon>Spiralia</taxon>
        <taxon>Lophotrochozoa</taxon>
        <taxon>Mollusca</taxon>
        <taxon>Bivalvia</taxon>
        <taxon>Autobranchia</taxon>
        <taxon>Pteriomorphia</taxon>
        <taxon>Ostreida</taxon>
        <taxon>Ostreoidea</taxon>
        <taxon>Ostreidae</taxon>
        <taxon>Crassostrea</taxon>
    </lineage>
</organism>
<reference evidence="3" key="1">
    <citation type="submission" date="2025-08" db="UniProtKB">
        <authorList>
            <consortium name="RefSeq"/>
        </authorList>
    </citation>
    <scope>IDENTIFICATION</scope>
    <source>
        <tissue evidence="3">Whole sample</tissue>
    </source>
</reference>
<keyword evidence="2" id="KW-1185">Reference proteome</keyword>
<dbReference type="GeneID" id="111132032"/>
<feature type="chain" id="PRO_5034852285" evidence="1">
    <location>
        <begin position="17"/>
        <end position="219"/>
    </location>
</feature>
<sequence length="219" mass="23767">MNFLLLFASLLGLTSSTYPPFTTQGTYQPFTTGGFQTYPFSLGGAQNIGFENSPFTTGGIQNYGLETYLPSTYNTFGSGYFPSSSYLSNIYPTVVSHYLYFPGGNPWEPGRNFIDLRVNPYPWYLSYYGRLGSGFGSTTFPRGFGTFGSSLGFPTGLDGSLTTGYQTNGFPFGSSFGIDPSFSTLTGSLGYGNIGFQGLGGYIPTGNLGENFYRKKKVY</sequence>
<protein>
    <submittedName>
        <fullName evidence="3">Uncharacterized protein LOC111132032</fullName>
    </submittedName>
</protein>
<name>A0A8B8E6R0_CRAVI</name>
<dbReference type="KEGG" id="cvn:111132032"/>
<dbReference type="OrthoDB" id="6193487at2759"/>
<evidence type="ECO:0000256" key="1">
    <source>
        <dbReference type="SAM" id="SignalP"/>
    </source>
</evidence>
<dbReference type="AlphaFoldDB" id="A0A8B8E6R0"/>
<feature type="signal peptide" evidence="1">
    <location>
        <begin position="1"/>
        <end position="16"/>
    </location>
</feature>
<proteinExistence type="predicted"/>
<dbReference type="RefSeq" id="XP_022335374.1">
    <property type="nucleotide sequence ID" value="XM_022479666.1"/>
</dbReference>
<evidence type="ECO:0000313" key="2">
    <source>
        <dbReference type="Proteomes" id="UP000694844"/>
    </source>
</evidence>